<dbReference type="Pfam" id="PF21588">
    <property type="entry name" value="AP5B1_middle"/>
    <property type="match status" value="1"/>
</dbReference>
<protein>
    <submittedName>
        <fullName evidence="5">AP-5 complex subunit beta</fullName>
    </submittedName>
</protein>
<feature type="domain" description="AP5B1 C-terminal" evidence="4">
    <location>
        <begin position="1076"/>
        <end position="1123"/>
    </location>
</feature>
<dbReference type="InterPro" id="IPR048981">
    <property type="entry name" value="AP5B1_C"/>
</dbReference>
<evidence type="ECO:0000259" key="3">
    <source>
        <dbReference type="Pfam" id="PF21589"/>
    </source>
</evidence>
<organism evidence="5">
    <name type="scientific">Anthurium amnicola</name>
    <dbReference type="NCBI Taxonomy" id="1678845"/>
    <lineage>
        <taxon>Eukaryota</taxon>
        <taxon>Viridiplantae</taxon>
        <taxon>Streptophyta</taxon>
        <taxon>Embryophyta</taxon>
        <taxon>Tracheophyta</taxon>
        <taxon>Spermatophyta</taxon>
        <taxon>Magnoliopsida</taxon>
        <taxon>Liliopsida</taxon>
        <taxon>Araceae</taxon>
        <taxon>Pothoideae</taxon>
        <taxon>Potheae</taxon>
        <taxon>Anthurium</taxon>
    </lineage>
</organism>
<dbReference type="PANTHER" id="PTHR34033:SF1">
    <property type="entry name" value="AP-5 COMPLEX SUBUNIT BETA-1"/>
    <property type="match status" value="1"/>
</dbReference>
<dbReference type="InterPro" id="IPR038741">
    <property type="entry name" value="AP5B1"/>
</dbReference>
<evidence type="ECO:0000313" key="5">
    <source>
        <dbReference type="EMBL" id="JAT47438.1"/>
    </source>
</evidence>
<evidence type="ECO:0000259" key="2">
    <source>
        <dbReference type="Pfam" id="PF21588"/>
    </source>
</evidence>
<name>A0A1D1XYH7_9ARAE</name>
<dbReference type="InterPro" id="IPR048980">
    <property type="entry name" value="AP5B1_barrel"/>
</dbReference>
<dbReference type="SUPFAM" id="SSF48371">
    <property type="entry name" value="ARM repeat"/>
    <property type="match status" value="1"/>
</dbReference>
<feature type="region of interest" description="Disordered" evidence="1">
    <location>
        <begin position="1"/>
        <end position="23"/>
    </location>
</feature>
<dbReference type="Pfam" id="PF21589">
    <property type="entry name" value="AP5B1_barrel"/>
    <property type="match status" value="1"/>
</dbReference>
<dbReference type="InterPro" id="IPR016024">
    <property type="entry name" value="ARM-type_fold"/>
</dbReference>
<evidence type="ECO:0000259" key="4">
    <source>
        <dbReference type="Pfam" id="PF21590"/>
    </source>
</evidence>
<dbReference type="EMBL" id="GDJX01020498">
    <property type="protein sequence ID" value="JAT47438.1"/>
    <property type="molecule type" value="Transcribed_RNA"/>
</dbReference>
<feature type="domain" description="AP-5 complex subunit beta-1 beta-barrel" evidence="3">
    <location>
        <begin position="834"/>
        <end position="918"/>
    </location>
</feature>
<dbReference type="GO" id="GO:0030119">
    <property type="term" value="C:AP-type membrane coat adaptor complex"/>
    <property type="evidence" value="ECO:0007669"/>
    <property type="project" value="TreeGrafter"/>
</dbReference>
<feature type="compositionally biased region" description="Pro residues" evidence="1">
    <location>
        <begin position="8"/>
        <end position="18"/>
    </location>
</feature>
<sequence>MEKQPSLKQPPPPQPPSQQVPSPQEWEALIEDFQSGSPSRQSRWLAHNPTPLSLLDLALASILRRDFPSKSLLLLFLEESAHLLVPSPPEDAAPALTSLVDALRAVVQSPADAAPAAFALKEQMMVAVTSVAITVDALDHAPRHLEALVELLLAVVNRPNHGPDRQTRAVACECLRELEKAYPCLLSEISGHLWNLCQSERTHVAQSYILLLTSVVHNMVQHSVPPTGMGILSTSVQLIPFNAPAYLTSVERKDQDLSEANLRDIRRVMAFLLERPLILTPLATAEMVFMLTCVVKALEAQMSAAAALLKVQFSGLIYSYDPMLSHVVLMLYSHFSDVFSGDEQNIIRRLTVMSKEAQQPLVFRLLALHWLLGVVSRPPDKKSLLVPMAPSFYPSIFDPLGLKAAKLDVLAFIAVILDFSGGEKGKKDGEVDRSVDSVAKLFEDSLVCVSAFRWLPPWSTETLVAFRTLHKFLTGAVPHSSSDDSAMSALIESTTFCSLQSILVNLAVEHRGLVLVIAALVDRLRGCEIHKRLGECLLQTFDECLLPKLVMDYRISAYFPIFERIAENDKIPPRYLLELLLKFMVSIVEKHGPDTRLRSWSQGSRVLRLCRTVLMNHSSSRIFNVLSRLLSFTSQFFPDLEVRDNARIYLRMLVCIPGKKLRHLLNLGEQLQGVAPSPHVGLFYQVPSPRSSHTKQPNISSYIHLERVIPLLVKQSWSLIIPYLGPQNDEPVHLEGLSDAGLVSGSVDVSNGADGNFESISSTQEPLRVMDSKNSEILHILRRHFSCIPDLQPMKGLKIKIACKLRFDAGIFSHVWGTVAASEGSDETHGVPALYAIVLRFSSTSKYGSIPSCRVPFLLGEPSVKDRAIVPVENTSLGHSRSSVTIELEPREPMPGLIDVTLQANTENGQTISGSLQSIPVGIEDMFLKASIPYDASEDDAPHYYLDLFNALWEACGSSANTGRETFPLKGGKGAAAINGTGSVKLLEVSADSLISAVECHLAPFVVSVAGGPLVDALKGNGTINNAIWKEESVMPTDHDVDTLMPFSGNAPLQIQYIKDEEDADDCLLDIRKTNLGSFFVLIFLPPRFHLLFQMEVHDTSTLVRIRTDHWPCLAYVDEYLESLFLT</sequence>
<evidence type="ECO:0000256" key="1">
    <source>
        <dbReference type="SAM" id="MobiDB-lite"/>
    </source>
</evidence>
<accession>A0A1D1XYH7</accession>
<dbReference type="AlphaFoldDB" id="A0A1D1XYH7"/>
<reference evidence="5" key="1">
    <citation type="submission" date="2015-07" db="EMBL/GenBank/DDBJ databases">
        <title>Transcriptome Assembly of Anthurium amnicola.</title>
        <authorList>
            <person name="Suzuki J."/>
        </authorList>
    </citation>
    <scope>NUCLEOTIDE SEQUENCE</scope>
</reference>
<dbReference type="Pfam" id="PF21590">
    <property type="entry name" value="AP5B1_C"/>
    <property type="match status" value="1"/>
</dbReference>
<gene>
    <name evidence="5" type="primary">Gm962_4</name>
    <name evidence="5" type="ORF">g.118703</name>
</gene>
<feature type="domain" description="AP5B1 middle" evidence="2">
    <location>
        <begin position="263"/>
        <end position="661"/>
    </location>
</feature>
<dbReference type="GO" id="GO:0016197">
    <property type="term" value="P:endosomal transport"/>
    <property type="evidence" value="ECO:0007669"/>
    <property type="project" value="InterPro"/>
</dbReference>
<dbReference type="InterPro" id="IPR048979">
    <property type="entry name" value="AP5B1_middle"/>
</dbReference>
<proteinExistence type="predicted"/>
<dbReference type="PANTHER" id="PTHR34033">
    <property type="entry name" value="AP-5 COMPLEX SUBUNIT BETA-1"/>
    <property type="match status" value="1"/>
</dbReference>